<evidence type="ECO:0000256" key="3">
    <source>
        <dbReference type="SAM" id="MobiDB-lite"/>
    </source>
</evidence>
<organism evidence="5 6">
    <name type="scientific">Dactylosporangium matsuzakiense</name>
    <dbReference type="NCBI Taxonomy" id="53360"/>
    <lineage>
        <taxon>Bacteria</taxon>
        <taxon>Bacillati</taxon>
        <taxon>Actinomycetota</taxon>
        <taxon>Actinomycetes</taxon>
        <taxon>Micromonosporales</taxon>
        <taxon>Micromonosporaceae</taxon>
        <taxon>Dactylosporangium</taxon>
    </lineage>
</organism>
<dbReference type="Proteomes" id="UP001143480">
    <property type="component" value="Unassembled WGS sequence"/>
</dbReference>
<reference evidence="5" key="2">
    <citation type="submission" date="2023-01" db="EMBL/GenBank/DDBJ databases">
        <authorList>
            <person name="Sun Q."/>
            <person name="Evtushenko L."/>
        </authorList>
    </citation>
    <scope>NUCLEOTIDE SEQUENCE</scope>
    <source>
        <strain evidence="5">VKM Ac-1321</strain>
    </source>
</reference>
<feature type="compositionally biased region" description="Low complexity" evidence="3">
    <location>
        <begin position="84"/>
        <end position="99"/>
    </location>
</feature>
<comment type="similarity">
    <text evidence="1 2">Belongs to the small heat shock protein (HSP20) family.</text>
</comment>
<protein>
    <recommendedName>
        <fullName evidence="4">SHSP domain-containing protein</fullName>
    </recommendedName>
</protein>
<accession>A0A9W6KED0</accession>
<sequence length="126" mass="12912">MPLNRWDPTNALARMQDDLSSAAHQAHSHSASVNTATEGDDLVITVEGIDPSDVDVQVGGGRLTIKGAGGGSTSESHDEGGAHFSSSSSSSSSFSRSFSIPEGVEQSDVSTEPSGNGVKVRIRNAA</sequence>
<dbReference type="SUPFAM" id="SSF49764">
    <property type="entry name" value="HSP20-like chaperones"/>
    <property type="match status" value="1"/>
</dbReference>
<proteinExistence type="inferred from homology"/>
<feature type="region of interest" description="Disordered" evidence="3">
    <location>
        <begin position="18"/>
        <end position="39"/>
    </location>
</feature>
<dbReference type="PROSITE" id="PS01031">
    <property type="entry name" value="SHSP"/>
    <property type="match status" value="1"/>
</dbReference>
<evidence type="ECO:0000313" key="5">
    <source>
        <dbReference type="EMBL" id="GLK99747.1"/>
    </source>
</evidence>
<dbReference type="EMBL" id="BSFP01000005">
    <property type="protein sequence ID" value="GLK99747.1"/>
    <property type="molecule type" value="Genomic_DNA"/>
</dbReference>
<dbReference type="Pfam" id="PF00011">
    <property type="entry name" value="HSP20"/>
    <property type="match status" value="1"/>
</dbReference>
<name>A0A9W6KED0_9ACTN</name>
<evidence type="ECO:0000259" key="4">
    <source>
        <dbReference type="PROSITE" id="PS01031"/>
    </source>
</evidence>
<dbReference type="InterPro" id="IPR002068">
    <property type="entry name" value="A-crystallin/Hsp20_dom"/>
</dbReference>
<evidence type="ECO:0000256" key="1">
    <source>
        <dbReference type="PROSITE-ProRule" id="PRU00285"/>
    </source>
</evidence>
<dbReference type="AlphaFoldDB" id="A0A9W6KED0"/>
<reference evidence="5" key="1">
    <citation type="journal article" date="2014" name="Int. J. Syst. Evol. Microbiol.">
        <title>Complete genome sequence of Corynebacterium casei LMG S-19264T (=DSM 44701T), isolated from a smear-ripened cheese.</title>
        <authorList>
            <consortium name="US DOE Joint Genome Institute (JGI-PGF)"/>
            <person name="Walter F."/>
            <person name="Albersmeier A."/>
            <person name="Kalinowski J."/>
            <person name="Ruckert C."/>
        </authorList>
    </citation>
    <scope>NUCLEOTIDE SEQUENCE</scope>
    <source>
        <strain evidence="5">VKM Ac-1321</strain>
    </source>
</reference>
<dbReference type="InterPro" id="IPR008978">
    <property type="entry name" value="HSP20-like_chaperone"/>
</dbReference>
<dbReference type="CDD" id="cd06464">
    <property type="entry name" value="ACD_sHsps-like"/>
    <property type="match status" value="1"/>
</dbReference>
<dbReference type="Gene3D" id="2.60.40.790">
    <property type="match status" value="1"/>
</dbReference>
<gene>
    <name evidence="5" type="ORF">GCM10017581_014880</name>
</gene>
<evidence type="ECO:0000313" key="6">
    <source>
        <dbReference type="Proteomes" id="UP001143480"/>
    </source>
</evidence>
<feature type="compositionally biased region" description="Low complexity" evidence="3">
    <location>
        <begin position="20"/>
        <end position="32"/>
    </location>
</feature>
<feature type="region of interest" description="Disordered" evidence="3">
    <location>
        <begin position="53"/>
        <end position="126"/>
    </location>
</feature>
<feature type="compositionally biased region" description="Gly residues" evidence="3">
    <location>
        <begin position="58"/>
        <end position="72"/>
    </location>
</feature>
<feature type="domain" description="SHSP" evidence="4">
    <location>
        <begin position="22"/>
        <end position="126"/>
    </location>
</feature>
<dbReference type="RefSeq" id="WP_223094043.1">
    <property type="nucleotide sequence ID" value="NZ_BAAAXA010000001.1"/>
</dbReference>
<keyword evidence="6" id="KW-1185">Reference proteome</keyword>
<evidence type="ECO:0000256" key="2">
    <source>
        <dbReference type="RuleBase" id="RU003616"/>
    </source>
</evidence>
<comment type="caution">
    <text evidence="5">The sequence shown here is derived from an EMBL/GenBank/DDBJ whole genome shotgun (WGS) entry which is preliminary data.</text>
</comment>